<protein>
    <submittedName>
        <fullName evidence="1">Uncharacterized protein</fullName>
    </submittedName>
</protein>
<proteinExistence type="predicted"/>
<dbReference type="OrthoDB" id="2498029at2759"/>
<organism evidence="1 2">
    <name type="scientific">Daedalea quercina L-15889</name>
    <dbReference type="NCBI Taxonomy" id="1314783"/>
    <lineage>
        <taxon>Eukaryota</taxon>
        <taxon>Fungi</taxon>
        <taxon>Dikarya</taxon>
        <taxon>Basidiomycota</taxon>
        <taxon>Agaricomycotina</taxon>
        <taxon>Agaricomycetes</taxon>
        <taxon>Polyporales</taxon>
        <taxon>Fomitopsis</taxon>
    </lineage>
</organism>
<keyword evidence="2" id="KW-1185">Reference proteome</keyword>
<name>A0A165SKP0_9APHY</name>
<dbReference type="EMBL" id="KV429042">
    <property type="protein sequence ID" value="KZT72137.1"/>
    <property type="molecule type" value="Genomic_DNA"/>
</dbReference>
<reference evidence="1 2" key="1">
    <citation type="journal article" date="2016" name="Mol. Biol. Evol.">
        <title>Comparative Genomics of Early-Diverging Mushroom-Forming Fungi Provides Insights into the Origins of Lignocellulose Decay Capabilities.</title>
        <authorList>
            <person name="Nagy L.G."/>
            <person name="Riley R."/>
            <person name="Tritt A."/>
            <person name="Adam C."/>
            <person name="Daum C."/>
            <person name="Floudas D."/>
            <person name="Sun H."/>
            <person name="Yadav J.S."/>
            <person name="Pangilinan J."/>
            <person name="Larsson K.H."/>
            <person name="Matsuura K."/>
            <person name="Barry K."/>
            <person name="Labutti K."/>
            <person name="Kuo R."/>
            <person name="Ohm R.A."/>
            <person name="Bhattacharya S.S."/>
            <person name="Shirouzu T."/>
            <person name="Yoshinaga Y."/>
            <person name="Martin F.M."/>
            <person name="Grigoriev I.V."/>
            <person name="Hibbett D.S."/>
        </authorList>
    </citation>
    <scope>NUCLEOTIDE SEQUENCE [LARGE SCALE GENOMIC DNA]</scope>
    <source>
        <strain evidence="1 2">L-15889</strain>
    </source>
</reference>
<accession>A0A165SKP0</accession>
<evidence type="ECO:0000313" key="2">
    <source>
        <dbReference type="Proteomes" id="UP000076727"/>
    </source>
</evidence>
<sequence>MHLKYEYDAQKANEAATVLIRGAGWRHERASTYPSLADRFASLLDIPCIRLDHRPPAHNAYGTPDALASFDDLDM</sequence>
<dbReference type="AlphaFoldDB" id="A0A165SKP0"/>
<dbReference type="Proteomes" id="UP000076727">
    <property type="component" value="Unassembled WGS sequence"/>
</dbReference>
<gene>
    <name evidence="1" type="ORF">DAEQUDRAFT_664759</name>
</gene>
<evidence type="ECO:0000313" key="1">
    <source>
        <dbReference type="EMBL" id="KZT72137.1"/>
    </source>
</evidence>